<evidence type="ECO:0000256" key="7">
    <source>
        <dbReference type="ARBA" id="ARBA00081811"/>
    </source>
</evidence>
<keyword evidence="12" id="KW-1185">Reference proteome</keyword>
<protein>
    <recommendedName>
        <fullName evidence="7">Pumilio homology domain family member 3</fullName>
    </recommendedName>
</protein>
<feature type="compositionally biased region" description="Polar residues" evidence="9">
    <location>
        <begin position="117"/>
        <end position="126"/>
    </location>
</feature>
<keyword evidence="2" id="KW-0963">Cytoplasm</keyword>
<feature type="compositionally biased region" description="Polar residues" evidence="9">
    <location>
        <begin position="267"/>
        <end position="285"/>
    </location>
</feature>
<accession>A0A6A6JCW6</accession>
<evidence type="ECO:0000256" key="3">
    <source>
        <dbReference type="ARBA" id="ARBA00022737"/>
    </source>
</evidence>
<dbReference type="InterPro" id="IPR016024">
    <property type="entry name" value="ARM-type_fold"/>
</dbReference>
<evidence type="ECO:0000256" key="2">
    <source>
        <dbReference type="ARBA" id="ARBA00022490"/>
    </source>
</evidence>
<feature type="region of interest" description="Disordered" evidence="9">
    <location>
        <begin position="1"/>
        <end position="297"/>
    </location>
</feature>
<dbReference type="EMBL" id="ML986504">
    <property type="protein sequence ID" value="KAF2274272.1"/>
    <property type="molecule type" value="Genomic_DNA"/>
</dbReference>
<comment type="function">
    <text evidence="5">RNA-binding nucleolar protein required for pre-rRNA processing. Involved in production of 18S rRNA and assembly of small ribosomal subunit.</text>
</comment>
<feature type="region of interest" description="Disordered" evidence="9">
    <location>
        <begin position="365"/>
        <end position="387"/>
    </location>
</feature>
<dbReference type="GO" id="GO:0000288">
    <property type="term" value="P:nuclear-transcribed mRNA catabolic process, deadenylation-dependent decay"/>
    <property type="evidence" value="ECO:0007669"/>
    <property type="project" value="TreeGrafter"/>
</dbReference>
<evidence type="ECO:0000313" key="12">
    <source>
        <dbReference type="Proteomes" id="UP000800097"/>
    </source>
</evidence>
<dbReference type="Pfam" id="PF00806">
    <property type="entry name" value="PUF"/>
    <property type="match status" value="8"/>
</dbReference>
<feature type="repeat" description="Pumilio" evidence="8">
    <location>
        <begin position="657"/>
        <end position="692"/>
    </location>
</feature>
<comment type="subcellular location">
    <subcellularLocation>
        <location evidence="1">Cytoplasm</location>
    </subcellularLocation>
</comment>
<keyword evidence="3" id="KW-0677">Repeat</keyword>
<dbReference type="AlphaFoldDB" id="A0A6A6JCW6"/>
<organism evidence="11 12">
    <name type="scientific">Westerdykella ornata</name>
    <dbReference type="NCBI Taxonomy" id="318751"/>
    <lineage>
        <taxon>Eukaryota</taxon>
        <taxon>Fungi</taxon>
        <taxon>Dikarya</taxon>
        <taxon>Ascomycota</taxon>
        <taxon>Pezizomycotina</taxon>
        <taxon>Dothideomycetes</taxon>
        <taxon>Pleosporomycetidae</taxon>
        <taxon>Pleosporales</taxon>
        <taxon>Sporormiaceae</taxon>
        <taxon>Westerdykella</taxon>
    </lineage>
</organism>
<reference evidence="11" key="1">
    <citation type="journal article" date="2020" name="Stud. Mycol.">
        <title>101 Dothideomycetes genomes: a test case for predicting lifestyles and emergence of pathogens.</title>
        <authorList>
            <person name="Haridas S."/>
            <person name="Albert R."/>
            <person name="Binder M."/>
            <person name="Bloem J."/>
            <person name="Labutti K."/>
            <person name="Salamov A."/>
            <person name="Andreopoulos B."/>
            <person name="Baker S."/>
            <person name="Barry K."/>
            <person name="Bills G."/>
            <person name="Bluhm B."/>
            <person name="Cannon C."/>
            <person name="Castanera R."/>
            <person name="Culley D."/>
            <person name="Daum C."/>
            <person name="Ezra D."/>
            <person name="Gonzalez J."/>
            <person name="Henrissat B."/>
            <person name="Kuo A."/>
            <person name="Liang C."/>
            <person name="Lipzen A."/>
            <person name="Lutzoni F."/>
            <person name="Magnuson J."/>
            <person name="Mondo S."/>
            <person name="Nolan M."/>
            <person name="Ohm R."/>
            <person name="Pangilinan J."/>
            <person name="Park H.-J."/>
            <person name="Ramirez L."/>
            <person name="Alfaro M."/>
            <person name="Sun H."/>
            <person name="Tritt A."/>
            <person name="Yoshinaga Y."/>
            <person name="Zwiers L.-H."/>
            <person name="Turgeon B."/>
            <person name="Goodwin S."/>
            <person name="Spatafora J."/>
            <person name="Crous P."/>
            <person name="Grigoriev I."/>
        </authorList>
    </citation>
    <scope>NUCLEOTIDE SEQUENCE</scope>
    <source>
        <strain evidence="11">CBS 379.55</strain>
    </source>
</reference>
<dbReference type="InterPro" id="IPR033133">
    <property type="entry name" value="PUM-HD"/>
</dbReference>
<feature type="compositionally biased region" description="Low complexity" evidence="9">
    <location>
        <begin position="461"/>
        <end position="472"/>
    </location>
</feature>
<dbReference type="InterPro" id="IPR001313">
    <property type="entry name" value="Pumilio_RNA-bd_rpt"/>
</dbReference>
<evidence type="ECO:0000259" key="10">
    <source>
        <dbReference type="PROSITE" id="PS50303"/>
    </source>
</evidence>
<feature type="repeat" description="Pumilio" evidence="8">
    <location>
        <begin position="621"/>
        <end position="656"/>
    </location>
</feature>
<dbReference type="PANTHER" id="PTHR12537:SF12">
    <property type="entry name" value="MATERNAL PROTEIN PUMILIO"/>
    <property type="match status" value="1"/>
</dbReference>
<evidence type="ECO:0000256" key="8">
    <source>
        <dbReference type="PROSITE-ProRule" id="PRU00317"/>
    </source>
</evidence>
<dbReference type="PROSITE" id="PS50302">
    <property type="entry name" value="PUM"/>
    <property type="match status" value="8"/>
</dbReference>
<dbReference type="SMART" id="SM00025">
    <property type="entry name" value="Pumilio"/>
    <property type="match status" value="8"/>
</dbReference>
<evidence type="ECO:0000313" key="11">
    <source>
        <dbReference type="EMBL" id="KAF2274272.1"/>
    </source>
</evidence>
<feature type="compositionally biased region" description="Polar residues" evidence="9">
    <location>
        <begin position="177"/>
        <end position="203"/>
    </location>
</feature>
<feature type="repeat" description="Pumilio" evidence="8">
    <location>
        <begin position="693"/>
        <end position="728"/>
    </location>
</feature>
<feature type="repeat" description="Pumilio" evidence="8">
    <location>
        <begin position="837"/>
        <end position="881"/>
    </location>
</feature>
<dbReference type="PANTHER" id="PTHR12537">
    <property type="entry name" value="RNA BINDING PROTEIN PUMILIO-RELATED"/>
    <property type="match status" value="1"/>
</dbReference>
<evidence type="ECO:0000256" key="9">
    <source>
        <dbReference type="SAM" id="MobiDB-lite"/>
    </source>
</evidence>
<feature type="repeat" description="Pumilio" evidence="8">
    <location>
        <begin position="729"/>
        <end position="764"/>
    </location>
</feature>
<feature type="repeat" description="Pumilio" evidence="8">
    <location>
        <begin position="801"/>
        <end position="836"/>
    </location>
</feature>
<dbReference type="PROSITE" id="PS50303">
    <property type="entry name" value="PUM_HD"/>
    <property type="match status" value="1"/>
</dbReference>
<evidence type="ECO:0000256" key="6">
    <source>
        <dbReference type="ARBA" id="ARBA00060736"/>
    </source>
</evidence>
<dbReference type="InterPro" id="IPR033712">
    <property type="entry name" value="Pumilio_RNA-bd"/>
</dbReference>
<dbReference type="Proteomes" id="UP000800097">
    <property type="component" value="Unassembled WGS sequence"/>
</dbReference>
<evidence type="ECO:0000256" key="4">
    <source>
        <dbReference type="ARBA" id="ARBA00022884"/>
    </source>
</evidence>
<dbReference type="FunFam" id="1.25.10.10:FF:000004">
    <property type="entry name" value="Pumilio homolog 1 isoform 2"/>
    <property type="match status" value="1"/>
</dbReference>
<dbReference type="CDD" id="cd07920">
    <property type="entry name" value="Pumilio"/>
    <property type="match status" value="1"/>
</dbReference>
<proteinExistence type="inferred from homology"/>
<dbReference type="RefSeq" id="XP_033651811.1">
    <property type="nucleotide sequence ID" value="XM_033799889.1"/>
</dbReference>
<feature type="compositionally biased region" description="Basic and acidic residues" evidence="9">
    <location>
        <begin position="18"/>
        <end position="34"/>
    </location>
</feature>
<dbReference type="Gene3D" id="1.25.10.10">
    <property type="entry name" value="Leucine-rich Repeat Variant"/>
    <property type="match status" value="1"/>
</dbReference>
<feature type="region of interest" description="Disordered" evidence="9">
    <location>
        <begin position="449"/>
        <end position="477"/>
    </location>
</feature>
<feature type="compositionally biased region" description="Polar residues" evidence="9">
    <location>
        <begin position="365"/>
        <end position="383"/>
    </location>
</feature>
<dbReference type="SUPFAM" id="SSF48371">
    <property type="entry name" value="ARM repeat"/>
    <property type="match status" value="1"/>
</dbReference>
<name>A0A6A6JCW6_WESOR</name>
<feature type="repeat" description="Pumilio" evidence="8">
    <location>
        <begin position="585"/>
        <end position="620"/>
    </location>
</feature>
<feature type="repeat" description="Pumilio" evidence="8">
    <location>
        <begin position="765"/>
        <end position="800"/>
    </location>
</feature>
<evidence type="ECO:0000256" key="5">
    <source>
        <dbReference type="ARBA" id="ARBA00024893"/>
    </source>
</evidence>
<gene>
    <name evidence="11" type="ORF">EI97DRAFT_444277</name>
</gene>
<evidence type="ECO:0000256" key="1">
    <source>
        <dbReference type="ARBA" id="ARBA00004496"/>
    </source>
</evidence>
<dbReference type="GeneID" id="54553064"/>
<dbReference type="GO" id="GO:0005737">
    <property type="term" value="C:cytoplasm"/>
    <property type="evidence" value="ECO:0007669"/>
    <property type="project" value="UniProtKB-SubCell"/>
</dbReference>
<feature type="compositionally biased region" description="Polar residues" evidence="9">
    <location>
        <begin position="148"/>
        <end position="165"/>
    </location>
</feature>
<sequence length="982" mass="107937">MVNTSSMDPGGLASLVTRHLDPSRPRLALDDDRPMQTSSAQPLGILHAWTSPWNTSVGSGHGSVARDGSRQRERSTLSGTASGPADAKTGSAALIGSSDTDGWSVGNRSVWGDNPARTLQNRSVGSSPPRKRSIVQAHAQPARALDLSSGSYAQTPRNQVSSHGIQSKPAHPPLDATSLNFTSSRHNDNLTNGFSNFTFSQADGSGPRPEPSVGQWSDAASVHSPGDDRRSMAASDYFGVSSAASSRHGSLPPSRHGEPAPYMAGTDLQTRYAQPNPRQHSSFSHPNGRLQERSPSMQADSLQMLAGLRLDQELSAGVQSHRPSISANGFSRSLTPAGADVGYFTDYDTEAQNTTLYRPVNNGYFQQGSYTPDSHGQLASQEPTAHLRPSRLDSLSALNGAAARQSPFYSNTHTPPIYENARFSRPDQTLENGQGLVLVQEKLVGVQQQQQQQHQHRRQQRQQQQQLQSQLQGRRHVNQNASHLSPHDFQQFFSTQALANPYLRPQQSYAPSVFSNMPMNGVPMGGMPFNAFLPNVPLQSVPTLPGGMLVAPKGPRDRSPQGDLMSQALLDFRNHRANRVYQLRDIYGHLVEFCGDQHGSRFIQEKLMSASTEEKNRVFAEIQGNSLQLMQDVFGNYVIQKFFELGDQYQKKYLANCMKGQVIKLSTQMYACRVVQTALQHVLTDQQADIVKELEKDVLNCVKDQNGNHVIQKAIELVPAEHMQTIIDSFRGHVGSLSLHSYGCRVIQRLLEYCEPSAKRFILEELHAEGRKIITDNYGNYVAQHVLEHGNAEDRIKIIELVKKDLFFFSKHKFASNVVEKCLTYGDYQQRKDIVERIMKQNERGESNVLPLIKDQFGNYVIQKLLDDGILSPQDLLEFLTCVKPALQQAKETTGGNAKQIVALENKLLQIGDCRNPVQRNSLSSTAGSMPEAPSLVADAQSPHSSDFPSGNASTIEEPVHARSTANKPLAAPGSVNVADAE</sequence>
<dbReference type="GO" id="GO:0003730">
    <property type="term" value="F:mRNA 3'-UTR binding"/>
    <property type="evidence" value="ECO:0007669"/>
    <property type="project" value="TreeGrafter"/>
</dbReference>
<feature type="region of interest" description="Disordered" evidence="9">
    <location>
        <begin position="920"/>
        <end position="982"/>
    </location>
</feature>
<dbReference type="OrthoDB" id="668540at2759"/>
<dbReference type="InterPro" id="IPR011989">
    <property type="entry name" value="ARM-like"/>
</dbReference>
<keyword evidence="4" id="KW-0694">RNA-binding</keyword>
<feature type="domain" description="PUM-HD" evidence="10">
    <location>
        <begin position="564"/>
        <end position="909"/>
    </location>
</feature>
<comment type="similarity">
    <text evidence="6">Belongs to the PUF3 family.</text>
</comment>
<feature type="compositionally biased region" description="Polar residues" evidence="9">
    <location>
        <begin position="942"/>
        <end position="955"/>
    </location>
</feature>